<protein>
    <submittedName>
        <fullName evidence="2">Uncharacterized protein</fullName>
    </submittedName>
</protein>
<accession>A0A5C3Q3K8</accession>
<keyword evidence="1" id="KW-0472">Membrane</keyword>
<keyword evidence="1" id="KW-0812">Transmembrane</keyword>
<evidence type="ECO:0000256" key="1">
    <source>
        <dbReference type="SAM" id="Phobius"/>
    </source>
</evidence>
<feature type="transmembrane region" description="Helical" evidence="1">
    <location>
        <begin position="12"/>
        <end position="31"/>
    </location>
</feature>
<sequence length="64" mass="7019">MRLGKTKGRLSVGWHGAVGQMTMIGLWASWLGRTRTMNGMIEMKVGRKSQMGLYNSSPPAPTNP</sequence>
<evidence type="ECO:0000313" key="2">
    <source>
        <dbReference type="EMBL" id="TFK96675.1"/>
    </source>
</evidence>
<dbReference type="AlphaFoldDB" id="A0A5C3Q3K8"/>
<proteinExistence type="predicted"/>
<organism evidence="2 3">
    <name type="scientific">Pterulicium gracile</name>
    <dbReference type="NCBI Taxonomy" id="1884261"/>
    <lineage>
        <taxon>Eukaryota</taxon>
        <taxon>Fungi</taxon>
        <taxon>Dikarya</taxon>
        <taxon>Basidiomycota</taxon>
        <taxon>Agaricomycotina</taxon>
        <taxon>Agaricomycetes</taxon>
        <taxon>Agaricomycetidae</taxon>
        <taxon>Agaricales</taxon>
        <taxon>Pleurotineae</taxon>
        <taxon>Pterulaceae</taxon>
        <taxon>Pterulicium</taxon>
    </lineage>
</organism>
<evidence type="ECO:0000313" key="3">
    <source>
        <dbReference type="Proteomes" id="UP000305067"/>
    </source>
</evidence>
<gene>
    <name evidence="2" type="ORF">BDV98DRAFT_301793</name>
</gene>
<reference evidence="2 3" key="1">
    <citation type="journal article" date="2019" name="Nat. Ecol. Evol.">
        <title>Megaphylogeny resolves global patterns of mushroom evolution.</title>
        <authorList>
            <person name="Varga T."/>
            <person name="Krizsan K."/>
            <person name="Foldi C."/>
            <person name="Dima B."/>
            <person name="Sanchez-Garcia M."/>
            <person name="Sanchez-Ramirez S."/>
            <person name="Szollosi G.J."/>
            <person name="Szarkandi J.G."/>
            <person name="Papp V."/>
            <person name="Albert L."/>
            <person name="Andreopoulos W."/>
            <person name="Angelini C."/>
            <person name="Antonin V."/>
            <person name="Barry K.W."/>
            <person name="Bougher N.L."/>
            <person name="Buchanan P."/>
            <person name="Buyck B."/>
            <person name="Bense V."/>
            <person name="Catcheside P."/>
            <person name="Chovatia M."/>
            <person name="Cooper J."/>
            <person name="Damon W."/>
            <person name="Desjardin D."/>
            <person name="Finy P."/>
            <person name="Geml J."/>
            <person name="Haridas S."/>
            <person name="Hughes K."/>
            <person name="Justo A."/>
            <person name="Karasinski D."/>
            <person name="Kautmanova I."/>
            <person name="Kiss B."/>
            <person name="Kocsube S."/>
            <person name="Kotiranta H."/>
            <person name="LaButti K.M."/>
            <person name="Lechner B.E."/>
            <person name="Liimatainen K."/>
            <person name="Lipzen A."/>
            <person name="Lukacs Z."/>
            <person name="Mihaltcheva S."/>
            <person name="Morgado L.N."/>
            <person name="Niskanen T."/>
            <person name="Noordeloos M.E."/>
            <person name="Ohm R.A."/>
            <person name="Ortiz-Santana B."/>
            <person name="Ovrebo C."/>
            <person name="Racz N."/>
            <person name="Riley R."/>
            <person name="Savchenko A."/>
            <person name="Shiryaev A."/>
            <person name="Soop K."/>
            <person name="Spirin V."/>
            <person name="Szebenyi C."/>
            <person name="Tomsovsky M."/>
            <person name="Tulloss R.E."/>
            <person name="Uehling J."/>
            <person name="Grigoriev I.V."/>
            <person name="Vagvolgyi C."/>
            <person name="Papp T."/>
            <person name="Martin F.M."/>
            <person name="Miettinen O."/>
            <person name="Hibbett D.S."/>
            <person name="Nagy L.G."/>
        </authorList>
    </citation>
    <scope>NUCLEOTIDE SEQUENCE [LARGE SCALE GENOMIC DNA]</scope>
    <source>
        <strain evidence="2 3">CBS 309.79</strain>
    </source>
</reference>
<dbReference type="Proteomes" id="UP000305067">
    <property type="component" value="Unassembled WGS sequence"/>
</dbReference>
<keyword evidence="3" id="KW-1185">Reference proteome</keyword>
<keyword evidence="1" id="KW-1133">Transmembrane helix</keyword>
<name>A0A5C3Q3K8_9AGAR</name>
<dbReference type="EMBL" id="ML178856">
    <property type="protein sequence ID" value="TFK96675.1"/>
    <property type="molecule type" value="Genomic_DNA"/>
</dbReference>